<dbReference type="Proteomes" id="UP001352852">
    <property type="component" value="Unassembled WGS sequence"/>
</dbReference>
<feature type="compositionally biased region" description="Basic and acidic residues" evidence="1">
    <location>
        <begin position="1"/>
        <end position="10"/>
    </location>
</feature>
<feature type="compositionally biased region" description="Polar residues" evidence="1">
    <location>
        <begin position="57"/>
        <end position="90"/>
    </location>
</feature>
<name>A0ABU7CVV3_9TELE</name>
<feature type="non-terminal residue" evidence="2">
    <location>
        <position position="1"/>
    </location>
</feature>
<organism evidence="2 3">
    <name type="scientific">Characodon lateralis</name>
    <dbReference type="NCBI Taxonomy" id="208331"/>
    <lineage>
        <taxon>Eukaryota</taxon>
        <taxon>Metazoa</taxon>
        <taxon>Chordata</taxon>
        <taxon>Craniata</taxon>
        <taxon>Vertebrata</taxon>
        <taxon>Euteleostomi</taxon>
        <taxon>Actinopterygii</taxon>
        <taxon>Neopterygii</taxon>
        <taxon>Teleostei</taxon>
        <taxon>Neoteleostei</taxon>
        <taxon>Acanthomorphata</taxon>
        <taxon>Ovalentaria</taxon>
        <taxon>Atherinomorphae</taxon>
        <taxon>Cyprinodontiformes</taxon>
        <taxon>Goodeidae</taxon>
        <taxon>Characodon</taxon>
    </lineage>
</organism>
<evidence type="ECO:0000313" key="3">
    <source>
        <dbReference type="Proteomes" id="UP001352852"/>
    </source>
</evidence>
<comment type="caution">
    <text evidence="2">The sequence shown here is derived from an EMBL/GenBank/DDBJ whole genome shotgun (WGS) entry which is preliminary data.</text>
</comment>
<feature type="region of interest" description="Disordered" evidence="1">
    <location>
        <begin position="1"/>
        <end position="25"/>
    </location>
</feature>
<evidence type="ECO:0008006" key="4">
    <source>
        <dbReference type="Google" id="ProtNLM"/>
    </source>
</evidence>
<evidence type="ECO:0000256" key="1">
    <source>
        <dbReference type="SAM" id="MobiDB-lite"/>
    </source>
</evidence>
<evidence type="ECO:0000313" key="2">
    <source>
        <dbReference type="EMBL" id="MED6267047.1"/>
    </source>
</evidence>
<dbReference type="EMBL" id="JAHUTJ010008670">
    <property type="protein sequence ID" value="MED6267047.1"/>
    <property type="molecule type" value="Genomic_DNA"/>
</dbReference>
<reference evidence="2 3" key="1">
    <citation type="submission" date="2021-06" db="EMBL/GenBank/DDBJ databases">
        <authorList>
            <person name="Palmer J.M."/>
        </authorList>
    </citation>
    <scope>NUCLEOTIDE SEQUENCE [LARGE SCALE GENOMIC DNA]</scope>
    <source>
        <strain evidence="2 3">CL_MEX2019</strain>
        <tissue evidence="2">Muscle</tissue>
    </source>
</reference>
<gene>
    <name evidence="2" type="ORF">CHARACLAT_008211</name>
</gene>
<proteinExistence type="predicted"/>
<protein>
    <recommendedName>
        <fullName evidence="4">Tensin 3</fullName>
    </recommendedName>
</protein>
<feature type="region of interest" description="Disordered" evidence="1">
    <location>
        <begin position="57"/>
        <end position="100"/>
    </location>
</feature>
<accession>A0ABU7CVV3</accession>
<sequence length="204" mass="23200">RGLIEEDSREPANNTSSCQEEELASLATDVDESIEQLNQLILDLDPTFVPVPTQCSPLSRSASLHTNGLSHKGQTNQSGWKQQKHVSNATDVVDPKSPEWRRDGPQCFTPIKSPSFVNSQHGHLYKTTSMDYCRQMDNSDFIPTTPAFPVSSPTPYVKHFSEFSQLRDGRQWDQHNWTQEQQSDRMEGEMMKECTEKHLIFSPC</sequence>
<keyword evidence="3" id="KW-1185">Reference proteome</keyword>